<feature type="region of interest" description="Disordered" evidence="1">
    <location>
        <begin position="745"/>
        <end position="1022"/>
    </location>
</feature>
<evidence type="ECO:0000313" key="2">
    <source>
        <dbReference type="Ensembl" id="ENSDNVP00000019574.1"/>
    </source>
</evidence>
<dbReference type="Ensembl" id="ENSDNVT00000023578.1">
    <property type="protein sequence ID" value="ENSDNVP00000019574.1"/>
    <property type="gene ID" value="ENSDNVG00000013712.1"/>
</dbReference>
<dbReference type="GO" id="GO:0003723">
    <property type="term" value="F:RNA binding"/>
    <property type="evidence" value="ECO:0007669"/>
    <property type="project" value="TreeGrafter"/>
</dbReference>
<feature type="region of interest" description="Disordered" evidence="1">
    <location>
        <begin position="78"/>
        <end position="730"/>
    </location>
</feature>
<dbReference type="PROSITE" id="PS50896">
    <property type="entry name" value="LISH"/>
    <property type="match status" value="1"/>
</dbReference>
<feature type="compositionally biased region" description="Pro residues" evidence="1">
    <location>
        <begin position="527"/>
        <end position="537"/>
    </location>
</feature>
<dbReference type="GO" id="GO:0005730">
    <property type="term" value="C:nucleolus"/>
    <property type="evidence" value="ECO:0007669"/>
    <property type="project" value="TreeGrafter"/>
</dbReference>
<reference evidence="2" key="1">
    <citation type="submission" date="2025-08" db="UniProtKB">
        <authorList>
            <consortium name="Ensembl"/>
        </authorList>
    </citation>
    <scope>IDENTIFICATION</scope>
</reference>
<feature type="compositionally biased region" description="Acidic residues" evidence="1">
    <location>
        <begin position="118"/>
        <end position="130"/>
    </location>
</feature>
<feature type="compositionally biased region" description="Polar residues" evidence="1">
    <location>
        <begin position="357"/>
        <end position="371"/>
    </location>
</feature>
<feature type="compositionally biased region" description="Basic residues" evidence="1">
    <location>
        <begin position="986"/>
        <end position="1006"/>
    </location>
</feature>
<gene>
    <name evidence="2" type="primary">TCOF1</name>
</gene>
<dbReference type="InterPro" id="IPR006594">
    <property type="entry name" value="LisH"/>
</dbReference>
<feature type="compositionally biased region" description="Low complexity" evidence="1">
    <location>
        <begin position="159"/>
        <end position="171"/>
    </location>
</feature>
<feature type="compositionally biased region" description="Acidic residues" evidence="1">
    <location>
        <begin position="539"/>
        <end position="553"/>
    </location>
</feature>
<dbReference type="Proteomes" id="UP000694423">
    <property type="component" value="Unplaced"/>
</dbReference>
<organism evidence="2 3">
    <name type="scientific">Dromaius novaehollandiae</name>
    <name type="common">Emu</name>
    <dbReference type="NCBI Taxonomy" id="8790"/>
    <lineage>
        <taxon>Eukaryota</taxon>
        <taxon>Metazoa</taxon>
        <taxon>Chordata</taxon>
        <taxon>Craniata</taxon>
        <taxon>Vertebrata</taxon>
        <taxon>Euteleostomi</taxon>
        <taxon>Archelosauria</taxon>
        <taxon>Archosauria</taxon>
        <taxon>Dinosauria</taxon>
        <taxon>Saurischia</taxon>
        <taxon>Theropoda</taxon>
        <taxon>Coelurosauria</taxon>
        <taxon>Aves</taxon>
        <taxon>Palaeognathae</taxon>
        <taxon>Casuariiformes</taxon>
        <taxon>Dromaiidae</taxon>
        <taxon>Dromaius</taxon>
    </lineage>
</organism>
<name>A0A8C4K9T2_DRONO</name>
<feature type="compositionally biased region" description="Polar residues" evidence="1">
    <location>
        <begin position="661"/>
        <end position="671"/>
    </location>
</feature>
<dbReference type="AlphaFoldDB" id="A0A8C4K9T2"/>
<feature type="compositionally biased region" description="Basic and acidic residues" evidence="1">
    <location>
        <begin position="920"/>
        <end position="934"/>
    </location>
</feature>
<feature type="compositionally biased region" description="Low complexity" evidence="1">
    <location>
        <begin position="600"/>
        <end position="611"/>
    </location>
</feature>
<feature type="compositionally biased region" description="Low complexity" evidence="1">
    <location>
        <begin position="178"/>
        <end position="197"/>
    </location>
</feature>
<feature type="compositionally biased region" description="Acidic residues" evidence="1">
    <location>
        <begin position="341"/>
        <end position="354"/>
    </location>
</feature>
<feature type="compositionally biased region" description="Acidic residues" evidence="1">
    <location>
        <begin position="434"/>
        <end position="443"/>
    </location>
</feature>
<evidence type="ECO:0000256" key="1">
    <source>
        <dbReference type="SAM" id="MobiDB-lite"/>
    </source>
</evidence>
<dbReference type="PANTHER" id="PTHR20787:SF10">
    <property type="entry name" value="TREACLE PROTEIN"/>
    <property type="match status" value="1"/>
</dbReference>
<reference evidence="2" key="2">
    <citation type="submission" date="2025-09" db="UniProtKB">
        <authorList>
            <consortium name="Ensembl"/>
        </authorList>
    </citation>
    <scope>IDENTIFICATION</scope>
</reference>
<feature type="compositionally biased region" description="Basic and acidic residues" evidence="1">
    <location>
        <begin position="974"/>
        <end position="985"/>
    </location>
</feature>
<feature type="compositionally biased region" description="Low complexity" evidence="1">
    <location>
        <begin position="281"/>
        <end position="301"/>
    </location>
</feature>
<feature type="compositionally biased region" description="Polar residues" evidence="1">
    <location>
        <begin position="854"/>
        <end position="863"/>
    </location>
</feature>
<evidence type="ECO:0000313" key="3">
    <source>
        <dbReference type="Proteomes" id="UP000694423"/>
    </source>
</evidence>
<feature type="compositionally biased region" description="Low complexity" evidence="1">
    <location>
        <begin position="632"/>
        <end position="643"/>
    </location>
</feature>
<feature type="compositionally biased region" description="Basic residues" evidence="1">
    <location>
        <begin position="899"/>
        <end position="914"/>
    </location>
</feature>
<feature type="compositionally biased region" description="Low complexity" evidence="1">
    <location>
        <begin position="566"/>
        <end position="581"/>
    </location>
</feature>
<proteinExistence type="predicted"/>
<accession>A0A8C4K9T2</accession>
<sequence length="1194" mass="123324">MAAGGRGQRELLALIHQHLLRGGYARAARELQAQLGQKLLPSLTTSLEEIFTHWQKTPSNSRRRKVTDVETAIPEKIRVPDPVSSSESSEKEEDEKEKTKAVKASIPLVTNSAVNVESSEDDDSSSEEETPAGKDAVMAKPAVVSGKAANSLHSPNKTAAPADKAVVASAVHRTVVSNKQKPNAPAASAPPAKAGQKLASPEKLGHAVAAPGKVGQSKAPVTTNAPESSDSSSSSESEEEKETPAVNPAAPKVELKQAAGAAESSSEESSDETSSEEELTAPTVQAKPAVKAVQVNAAPVKSMPAAPVSTKKSALKQTAVAPNQAKLGSATVLGAAKPDDTSESSDSSDNENEEPASVTQTKPPPKSSQAVPSPVKPTPAASLSIKAAPAKTLPSAQGKPAPKPAVPKQGKTGLERTAVPTKPAESTKPVESTDSSDSEEEELSVPVSQKRLTEQPGHVPNLSQAAKVAGPEKAVGGTLKSQTSESGSSDSSDSEEETPVAQKQPPPAVKTNAVPKPTSAKKAQAPAPVPAPAPPPAESSDDSSEESDSEEEIIPPSQSLSQQNIKPTKAVSTAAAKANATLPSGKGIKAPAAPPACRVSESSSSDSSESDVLVGEVLPPPCLKQTAPTGKAPPANTAAPQAASVLRNPTAMPRKPGLQPAQDTKLSQAVLPTQAEETSDSSSSSDSDEEETAKQLPKPGVLQKPGGTEPAHSSSSESSEEEGTASQSLLTGYLGVSKMATAPQIPKTVPSLPAGKAGQGKAAVPAANPLTKASVTAAPGNSSSSDSSDSDTDVEQVPAVHKAEDKPPPGQEAMGPSGKEKAAGKTALSPASLKASPVKKALTVKQNDVGAKGTQATPLSHTLLSIPESEESSSGSESEVTTAAKIPAVQTLGGLEEKKKKKKEKKEKKEKKKPSSTADKAVKTPKSKDKENKKQKASQKRKLPGEDGAVGQPKEKKRKGQASEEVPKKKKKKAAGDLEKLPGSKEKKKSNKKKKNGKEKKKKGKKASSEGEPLADGSAEVHKKKKKVCAGHWNRLPQGTAFLSSTCGACPCSAAGWSLRDVGLERGMELCPHLVGSTEEAAVGCGLVLGGEAPSLGRLQEGLIPVFSPRRDPFRALAAFHWKGQTQWLGLLSEGSSLLPPIHLEVFSAEIGAPGGLAGYCIPFPGLGKGAEGENKMCCLLWTLFLWRWQQRSL</sequence>
<dbReference type="GO" id="GO:0097110">
    <property type="term" value="F:scaffold protein binding"/>
    <property type="evidence" value="ECO:0007669"/>
    <property type="project" value="TreeGrafter"/>
</dbReference>
<protein>
    <submittedName>
        <fullName evidence="2">Treacle ribosome biosis factor 1</fullName>
    </submittedName>
</protein>
<dbReference type="InterPro" id="IPR017859">
    <property type="entry name" value="Treacle"/>
</dbReference>
<dbReference type="GO" id="GO:0042790">
    <property type="term" value="P:nucleolar large rRNA transcription by RNA polymerase I"/>
    <property type="evidence" value="ECO:0007669"/>
    <property type="project" value="TreeGrafter"/>
</dbReference>
<keyword evidence="3" id="KW-1185">Reference proteome</keyword>
<dbReference type="PANTHER" id="PTHR20787">
    <property type="entry name" value="TREACLE"/>
    <property type="match status" value="1"/>
</dbReference>
<feature type="compositionally biased region" description="Acidic residues" evidence="1">
    <location>
        <begin position="265"/>
        <end position="279"/>
    </location>
</feature>